<dbReference type="PANTHER" id="PTHR30469">
    <property type="entry name" value="MULTIDRUG RESISTANCE PROTEIN MDTA"/>
    <property type="match status" value="1"/>
</dbReference>
<feature type="region of interest" description="Disordered" evidence="2">
    <location>
        <begin position="1"/>
        <end position="34"/>
    </location>
</feature>
<proteinExistence type="predicted"/>
<keyword evidence="3" id="KW-0472">Membrane</keyword>
<keyword evidence="1" id="KW-0175">Coiled coil</keyword>
<dbReference type="Pfam" id="PF25990">
    <property type="entry name" value="Beta-barrel_YknX"/>
    <property type="match status" value="1"/>
</dbReference>
<keyword evidence="3" id="KW-0812">Transmembrane</keyword>
<dbReference type="PATRIC" id="fig|742737.3.peg.1882"/>
<sequence>MAKNFDYKNLTGETDAPVVEKEEKNEKKEKKPLPFAGLGAKIKAMLPAGKNGRKKKLGKGKMTGKQKAVRAGVIVVLLIAAVVAVPKVMGGSKKASAGAAVQKTATVERRSITSDLSSSGTISPKDTYNVTALASGEVITADFEEGDQVEKGQVLYTIDASSMESELKSAQNSLERAQTSYDLAVEDYNEAVNDYSGNTYKSTETGFIKTLYIKAGDKVSGNTKIADIYNDKVMKIRVPFLSGEAAAIGAGNQGVVTLTETGEQLLGTVTSVSNMEETLTGGRLVRYVTLEVENPGGLTSAHTATVTIGDFSCALEGTFEASVDTVMSADLSSSVEVESMIVVEGDFVNKGTAIFRMSSKSADSLVRNYKDAMDKAQESLESAQSKVDSTQDSYENYTITAPISGTVITKSVKAGDKISGGGNSGAVTLATIYDLSQVTFEMSVDELDVQSVQVGQSVVVTADAFENQTFSGKVTNISLASSNSNGVTNYPVTVTLDEVGGLLPGMNVDGQIILEEAENALVVPVDSLMRGNKVYVKDDTVKEANGAVPAGFRSVEVETGLINDDFVEIVSGLSEGDVVYVAESSASSSFSMEMMMPGGGGNMGGAPGGGGNRGGQGGGPGGGRP</sequence>
<feature type="compositionally biased region" description="Gly residues" evidence="2">
    <location>
        <begin position="597"/>
        <end position="625"/>
    </location>
</feature>
<keyword evidence="6" id="KW-1185">Reference proteome</keyword>
<feature type="transmembrane region" description="Helical" evidence="3">
    <location>
        <begin position="68"/>
        <end position="86"/>
    </location>
</feature>
<dbReference type="HOGENOM" id="CLU_018816_12_1_9"/>
<reference evidence="5 6" key="1">
    <citation type="submission" date="2011-08" db="EMBL/GenBank/DDBJ databases">
        <title>The Genome Sequence of Clostridium hathewayi WAL-18680.</title>
        <authorList>
            <consortium name="The Broad Institute Genome Sequencing Platform"/>
            <person name="Earl A."/>
            <person name="Ward D."/>
            <person name="Feldgarden M."/>
            <person name="Gevers D."/>
            <person name="Finegold S.M."/>
            <person name="Summanen P.H."/>
            <person name="Molitoris D.R."/>
            <person name="Song M."/>
            <person name="Daigneault M."/>
            <person name="Allen-Vercoe E."/>
            <person name="Young S.K."/>
            <person name="Zeng Q."/>
            <person name="Gargeya S."/>
            <person name="Fitzgerald M."/>
            <person name="Haas B."/>
            <person name="Abouelleil A."/>
            <person name="Alvarado L."/>
            <person name="Arachchi H.M."/>
            <person name="Berlin A."/>
            <person name="Brown A."/>
            <person name="Chapman S.B."/>
            <person name="Chen Z."/>
            <person name="Dunbar C."/>
            <person name="Freedman E."/>
            <person name="Gearin G."/>
            <person name="Gellesch M."/>
            <person name="Goldberg J."/>
            <person name="Griggs A."/>
            <person name="Gujja S."/>
            <person name="Heiman D."/>
            <person name="Howarth C."/>
            <person name="Larson L."/>
            <person name="Lui A."/>
            <person name="MacDonald P.J.P."/>
            <person name="Montmayeur A."/>
            <person name="Murphy C."/>
            <person name="Neiman D."/>
            <person name="Pearson M."/>
            <person name="Priest M."/>
            <person name="Roberts A."/>
            <person name="Saif S."/>
            <person name="Shea T."/>
            <person name="Shenoy N."/>
            <person name="Sisk P."/>
            <person name="Stolte C."/>
            <person name="Sykes S."/>
            <person name="Wortman J."/>
            <person name="Nusbaum C."/>
            <person name="Birren B."/>
        </authorList>
    </citation>
    <scope>NUCLEOTIDE SEQUENCE [LARGE SCALE GENOMIC DNA]</scope>
    <source>
        <strain evidence="5 6">WAL-18680</strain>
    </source>
</reference>
<feature type="compositionally biased region" description="Basic and acidic residues" evidence="2">
    <location>
        <begin position="18"/>
        <end position="32"/>
    </location>
</feature>
<feature type="region of interest" description="Disordered" evidence="2">
    <location>
        <begin position="592"/>
        <end position="625"/>
    </location>
</feature>
<dbReference type="InterPro" id="IPR058636">
    <property type="entry name" value="Beta-barrel_YknX"/>
</dbReference>
<organism evidence="5 6">
    <name type="scientific">Hungatella hathewayi WAL-18680</name>
    <dbReference type="NCBI Taxonomy" id="742737"/>
    <lineage>
        <taxon>Bacteria</taxon>
        <taxon>Bacillati</taxon>
        <taxon>Bacillota</taxon>
        <taxon>Clostridia</taxon>
        <taxon>Lachnospirales</taxon>
        <taxon>Lachnospiraceae</taxon>
        <taxon>Hungatella</taxon>
    </lineage>
</organism>
<dbReference type="AlphaFoldDB" id="G5IEC8"/>
<feature type="coiled-coil region" evidence="1">
    <location>
        <begin position="160"/>
        <end position="187"/>
    </location>
</feature>
<dbReference type="Gene3D" id="2.40.420.20">
    <property type="match status" value="1"/>
</dbReference>
<evidence type="ECO:0000256" key="2">
    <source>
        <dbReference type="SAM" id="MobiDB-lite"/>
    </source>
</evidence>
<feature type="coiled-coil region" evidence="1">
    <location>
        <begin position="366"/>
        <end position="393"/>
    </location>
</feature>
<comment type="caution">
    <text evidence="5">The sequence shown here is derived from an EMBL/GenBank/DDBJ whole genome shotgun (WGS) entry which is preliminary data.</text>
</comment>
<dbReference type="PANTHER" id="PTHR30469:SF33">
    <property type="entry name" value="SLR1207 PROTEIN"/>
    <property type="match status" value="1"/>
</dbReference>
<dbReference type="EMBL" id="ADLN01000033">
    <property type="protein sequence ID" value="EHI60183.1"/>
    <property type="molecule type" value="Genomic_DNA"/>
</dbReference>
<evidence type="ECO:0000313" key="5">
    <source>
        <dbReference type="EMBL" id="EHI60183.1"/>
    </source>
</evidence>
<dbReference type="SUPFAM" id="SSF111369">
    <property type="entry name" value="HlyD-like secretion proteins"/>
    <property type="match status" value="2"/>
</dbReference>
<dbReference type="Gene3D" id="2.40.50.100">
    <property type="match status" value="2"/>
</dbReference>
<dbReference type="GO" id="GO:0015562">
    <property type="term" value="F:efflux transmembrane transporter activity"/>
    <property type="evidence" value="ECO:0007669"/>
    <property type="project" value="TreeGrafter"/>
</dbReference>
<dbReference type="GO" id="GO:1990281">
    <property type="term" value="C:efflux pump complex"/>
    <property type="evidence" value="ECO:0007669"/>
    <property type="project" value="TreeGrafter"/>
</dbReference>
<dbReference type="Proteomes" id="UP000005384">
    <property type="component" value="Unassembled WGS sequence"/>
</dbReference>
<feature type="domain" description="YknX-like beta-barrel" evidence="4">
    <location>
        <begin position="442"/>
        <end position="508"/>
    </location>
</feature>
<evidence type="ECO:0000256" key="1">
    <source>
        <dbReference type="SAM" id="Coils"/>
    </source>
</evidence>
<evidence type="ECO:0000256" key="3">
    <source>
        <dbReference type="SAM" id="Phobius"/>
    </source>
</evidence>
<protein>
    <recommendedName>
        <fullName evidence="4">YknX-like beta-barrel domain-containing protein</fullName>
    </recommendedName>
</protein>
<feature type="region of interest" description="Disordered" evidence="2">
    <location>
        <begin position="99"/>
        <end position="120"/>
    </location>
</feature>
<dbReference type="Gene3D" id="1.10.287.470">
    <property type="entry name" value="Helix hairpin bin"/>
    <property type="match status" value="1"/>
</dbReference>
<name>G5IEC8_9FIRM</name>
<gene>
    <name evidence="5" type="ORF">HMPREF9473_01855</name>
</gene>
<accession>G5IEC8</accession>
<evidence type="ECO:0000259" key="4">
    <source>
        <dbReference type="Pfam" id="PF25990"/>
    </source>
</evidence>
<dbReference type="Gene3D" id="2.40.30.170">
    <property type="match status" value="1"/>
</dbReference>
<keyword evidence="3" id="KW-1133">Transmembrane helix</keyword>
<evidence type="ECO:0000313" key="6">
    <source>
        <dbReference type="Proteomes" id="UP000005384"/>
    </source>
</evidence>